<name>A0A923E5E6_CLOTT</name>
<evidence type="ECO:0000313" key="7">
    <source>
        <dbReference type="Proteomes" id="UP000563151"/>
    </source>
</evidence>
<comment type="caution">
    <text evidence="6">The sequence shown here is derived from an EMBL/GenBank/DDBJ whole genome shotgun (WGS) entry which is preliminary data.</text>
</comment>
<keyword evidence="5" id="KW-0975">Bacterial flagellum</keyword>
<dbReference type="RefSeq" id="WP_035152068.1">
    <property type="nucleotide sequence ID" value="NZ_JAAZWO010000002.1"/>
</dbReference>
<protein>
    <recommendedName>
        <fullName evidence="5">Flagellar protein</fullName>
    </recommendedName>
</protein>
<comment type="subcellular location">
    <subcellularLocation>
        <location evidence="5">Cell membrane</location>
    </subcellularLocation>
    <subcellularLocation>
        <location evidence="5">Bacterial flagellum basal body</location>
    </subcellularLocation>
</comment>
<keyword evidence="7" id="KW-1185">Reference proteome</keyword>
<keyword evidence="3 5" id="KW-1133">Transmembrane helix</keyword>
<dbReference type="Pfam" id="PF04347">
    <property type="entry name" value="FliO"/>
    <property type="match status" value="1"/>
</dbReference>
<sequence>MGTNLQFFITLVKIIAFLPFIIFLIYISLKYGGEKLQDIQKGKYMRILDRLPLSKENSLLIVKIGEKVYVISSASGKVEIISELKNEEIYKIEVSKNIPQYDNLRDFYKKMKNKKEE</sequence>
<dbReference type="AlphaFoldDB" id="A0A923E5E6"/>
<comment type="similarity">
    <text evidence="5">Belongs to the FliO/MopB family.</text>
</comment>
<evidence type="ECO:0000256" key="5">
    <source>
        <dbReference type="RuleBase" id="RU362064"/>
    </source>
</evidence>
<evidence type="ECO:0000256" key="1">
    <source>
        <dbReference type="ARBA" id="ARBA00022475"/>
    </source>
</evidence>
<dbReference type="EMBL" id="JAAZWO010000002">
    <property type="protein sequence ID" value="MBC2396673.1"/>
    <property type="molecule type" value="Genomic_DNA"/>
</dbReference>
<proteinExistence type="inferred from homology"/>
<gene>
    <name evidence="6" type="primary">fliO</name>
    <name evidence="6" type="ORF">HGG79_02610</name>
</gene>
<keyword evidence="4 5" id="KW-0472">Membrane</keyword>
<feature type="transmembrane region" description="Helical" evidence="5">
    <location>
        <begin position="6"/>
        <end position="27"/>
    </location>
</feature>
<reference evidence="6 7" key="1">
    <citation type="submission" date="2020-04" db="EMBL/GenBank/DDBJ databases">
        <title>Genomic insights into acetone-butanol-ethanol (ABE) fermentation by sequencing solventogenic clostridia strains.</title>
        <authorList>
            <person name="Brown S."/>
        </authorList>
    </citation>
    <scope>NUCLEOTIDE SEQUENCE [LARGE SCALE GENOMIC DNA]</scope>
    <source>
        <strain evidence="6 7">DJ011</strain>
    </source>
</reference>
<dbReference type="InterPro" id="IPR022781">
    <property type="entry name" value="Flagellar_biosynth_FliO"/>
</dbReference>
<dbReference type="GO" id="GO:0005886">
    <property type="term" value="C:plasma membrane"/>
    <property type="evidence" value="ECO:0007669"/>
    <property type="project" value="UniProtKB-SubCell"/>
</dbReference>
<dbReference type="Proteomes" id="UP000563151">
    <property type="component" value="Unassembled WGS sequence"/>
</dbReference>
<organism evidence="6 7">
    <name type="scientific">Clostridium tetanomorphum</name>
    <dbReference type="NCBI Taxonomy" id="1553"/>
    <lineage>
        <taxon>Bacteria</taxon>
        <taxon>Bacillati</taxon>
        <taxon>Bacillota</taxon>
        <taxon>Clostridia</taxon>
        <taxon>Eubacteriales</taxon>
        <taxon>Clostridiaceae</taxon>
        <taxon>Clostridium</taxon>
    </lineage>
</organism>
<evidence type="ECO:0000256" key="4">
    <source>
        <dbReference type="ARBA" id="ARBA00023136"/>
    </source>
</evidence>
<keyword evidence="6" id="KW-0282">Flagellum</keyword>
<accession>A0A923E5E6</accession>
<keyword evidence="2 5" id="KW-0812">Transmembrane</keyword>
<keyword evidence="1 5" id="KW-1003">Cell membrane</keyword>
<evidence type="ECO:0000256" key="2">
    <source>
        <dbReference type="ARBA" id="ARBA00022692"/>
    </source>
</evidence>
<keyword evidence="6" id="KW-0969">Cilium</keyword>
<dbReference type="NCBIfam" id="TIGR03500">
    <property type="entry name" value="FliO_TIGR"/>
    <property type="match status" value="1"/>
</dbReference>
<keyword evidence="6" id="KW-0966">Cell projection</keyword>
<evidence type="ECO:0000256" key="3">
    <source>
        <dbReference type="ARBA" id="ARBA00022989"/>
    </source>
</evidence>
<dbReference type="GO" id="GO:0009425">
    <property type="term" value="C:bacterial-type flagellum basal body"/>
    <property type="evidence" value="ECO:0007669"/>
    <property type="project" value="UniProtKB-SubCell"/>
</dbReference>
<evidence type="ECO:0000313" key="6">
    <source>
        <dbReference type="EMBL" id="MBC2396673.1"/>
    </source>
</evidence>
<dbReference type="GO" id="GO:0044781">
    <property type="term" value="P:bacterial-type flagellum organization"/>
    <property type="evidence" value="ECO:0007669"/>
    <property type="project" value="UniProtKB-UniRule"/>
</dbReference>